<feature type="region of interest" description="Disordered" evidence="1">
    <location>
        <begin position="232"/>
        <end position="267"/>
    </location>
</feature>
<evidence type="ECO:0000313" key="3">
    <source>
        <dbReference type="EMBL" id="KAK4043708.1"/>
    </source>
</evidence>
<dbReference type="EMBL" id="MU854325">
    <property type="protein sequence ID" value="KAK4043708.1"/>
    <property type="molecule type" value="Genomic_DNA"/>
</dbReference>
<dbReference type="GO" id="GO:0003682">
    <property type="term" value="F:chromatin binding"/>
    <property type="evidence" value="ECO:0007669"/>
    <property type="project" value="TreeGrafter"/>
</dbReference>
<organism evidence="3 4">
    <name type="scientific">Parachaetomium inaequale</name>
    <dbReference type="NCBI Taxonomy" id="2588326"/>
    <lineage>
        <taxon>Eukaryota</taxon>
        <taxon>Fungi</taxon>
        <taxon>Dikarya</taxon>
        <taxon>Ascomycota</taxon>
        <taxon>Pezizomycotina</taxon>
        <taxon>Sordariomycetes</taxon>
        <taxon>Sordariomycetidae</taxon>
        <taxon>Sordariales</taxon>
        <taxon>Chaetomiaceae</taxon>
        <taxon>Parachaetomium</taxon>
    </lineage>
</organism>
<dbReference type="GO" id="GO:0000122">
    <property type="term" value="P:negative regulation of transcription by RNA polymerase II"/>
    <property type="evidence" value="ECO:0007669"/>
    <property type="project" value="TreeGrafter"/>
</dbReference>
<dbReference type="InterPro" id="IPR024325">
    <property type="entry name" value="DUF3835"/>
</dbReference>
<accession>A0AAN6PPP0</accession>
<name>A0AAN6PPP0_9PEZI</name>
<keyword evidence="4" id="KW-1185">Reference proteome</keyword>
<gene>
    <name evidence="3" type="ORF">C8A01DRAFT_43461</name>
</gene>
<feature type="compositionally biased region" description="Pro residues" evidence="1">
    <location>
        <begin position="504"/>
        <end position="516"/>
    </location>
</feature>
<dbReference type="GO" id="GO:0003714">
    <property type="term" value="F:transcription corepressor activity"/>
    <property type="evidence" value="ECO:0007669"/>
    <property type="project" value="TreeGrafter"/>
</dbReference>
<evidence type="ECO:0000256" key="1">
    <source>
        <dbReference type="SAM" id="MobiDB-lite"/>
    </source>
</evidence>
<reference evidence="4" key="1">
    <citation type="journal article" date="2023" name="Mol. Phylogenet. Evol.">
        <title>Genome-scale phylogeny and comparative genomics of the fungal order Sordariales.</title>
        <authorList>
            <person name="Hensen N."/>
            <person name="Bonometti L."/>
            <person name="Westerberg I."/>
            <person name="Brannstrom I.O."/>
            <person name="Guillou S."/>
            <person name="Cros-Aarteil S."/>
            <person name="Calhoun S."/>
            <person name="Haridas S."/>
            <person name="Kuo A."/>
            <person name="Mondo S."/>
            <person name="Pangilinan J."/>
            <person name="Riley R."/>
            <person name="LaButti K."/>
            <person name="Andreopoulos B."/>
            <person name="Lipzen A."/>
            <person name="Chen C."/>
            <person name="Yan M."/>
            <person name="Daum C."/>
            <person name="Ng V."/>
            <person name="Clum A."/>
            <person name="Steindorff A."/>
            <person name="Ohm R.A."/>
            <person name="Martin F."/>
            <person name="Silar P."/>
            <person name="Natvig D.O."/>
            <person name="Lalanne C."/>
            <person name="Gautier V."/>
            <person name="Ament-Velasquez S.L."/>
            <person name="Kruys A."/>
            <person name="Hutchinson M.I."/>
            <person name="Powell A.J."/>
            <person name="Barry K."/>
            <person name="Miller A.N."/>
            <person name="Grigoriev I.V."/>
            <person name="Debuchy R."/>
            <person name="Gladieux P."/>
            <person name="Hiltunen Thoren M."/>
            <person name="Johannesson H."/>
        </authorList>
    </citation>
    <scope>NUCLEOTIDE SEQUENCE [LARGE SCALE GENOMIC DNA]</scope>
    <source>
        <strain evidence="4">CBS 284.82</strain>
    </source>
</reference>
<feature type="compositionally biased region" description="Basic and acidic residues" evidence="1">
    <location>
        <begin position="457"/>
        <end position="488"/>
    </location>
</feature>
<dbReference type="GO" id="GO:0019212">
    <property type="term" value="F:phosphatase inhibitor activity"/>
    <property type="evidence" value="ECO:0007669"/>
    <property type="project" value="TreeGrafter"/>
</dbReference>
<feature type="compositionally biased region" description="Acidic residues" evidence="1">
    <location>
        <begin position="338"/>
        <end position="364"/>
    </location>
</feature>
<dbReference type="AlphaFoldDB" id="A0AAN6PPP0"/>
<dbReference type="InterPro" id="IPR052255">
    <property type="entry name" value="RNA_pol_II_subunit5-mediator"/>
</dbReference>
<feature type="region of interest" description="Disordered" evidence="1">
    <location>
        <begin position="338"/>
        <end position="372"/>
    </location>
</feature>
<dbReference type="Proteomes" id="UP001303115">
    <property type="component" value="Unassembled WGS sequence"/>
</dbReference>
<sequence>MAQPTKDHLSDLDRHVEQLESKVTQLRASLTHWQQWYLDYSALKEEVEQLVIAPTGAGGDDPPPPPPPHEQLRRIRRDFDSQLLTKKEINEIMGKNDLREPAQIVGVLARRIDYVEQNIETLAKLLEKEENRLAAASVVALPDAGTDEESGLPFTDIIEELDEEGNVVSFRLQGGAEAEPKIVEALKKAGIREGDLPETEAELEKALGALGLGAKEEEEEVKKAAAAVGAAATASGGGGGEQNAARDEPVVGRKKSVSFAEDTKDGHDAVELAQSRAAQDLARLMQKAKEQEAIDLSSAVIPDNESAEASQLRRDMLEYGMSEIGPVVAELQLEEDYSGDEDDMDWVGTDDESEDETTDDDAEDELGRSKRRTVTSDYISRMQELEKRLNLGTAFTVGASETKPKKLDEGIGRIAVVAESGSSAAPAAAAPKAKKSVSFATKLDIAPDTASPLTSDIKSRERKIADVGDVVEKVAEEEMLKDPEEPPKRVSRFKKQRATVASPSPSPAAALPPGPHQLPTNFGGAVSTSSPAQPTPPEHQTLANTVVERSAAADPTGPDDMDDAVLYQAAAVEYNRLRSQLIRKQGGFAQQDGAIDSESGLVPLDEELGGPKRMSKFKAARLTKLQ</sequence>
<feature type="domain" description="DUF3835" evidence="2">
    <location>
        <begin position="542"/>
        <end position="622"/>
    </location>
</feature>
<evidence type="ECO:0000313" key="4">
    <source>
        <dbReference type="Proteomes" id="UP001303115"/>
    </source>
</evidence>
<proteinExistence type="predicted"/>
<feature type="domain" description="DUF3835" evidence="2">
    <location>
        <begin position="458"/>
        <end position="497"/>
    </location>
</feature>
<dbReference type="Pfam" id="PF12927">
    <property type="entry name" value="DUF3835"/>
    <property type="match status" value="2"/>
</dbReference>
<dbReference type="PANTHER" id="PTHR15111">
    <property type="entry name" value="RNA POLYMERASE II SUBUNIT 5-MEDIATING PROTEIN NNX3"/>
    <property type="match status" value="1"/>
</dbReference>
<protein>
    <submittedName>
        <fullName evidence="3">Prefoldin subunit-domain-containing protein</fullName>
    </submittedName>
</protein>
<dbReference type="PANTHER" id="PTHR15111:SF0">
    <property type="entry name" value="UNCONVENTIONAL PREFOLDIN RPB5 INTERACTOR 1"/>
    <property type="match status" value="1"/>
</dbReference>
<dbReference type="InterPro" id="IPR039553">
    <property type="entry name" value="Prefoldin-like"/>
</dbReference>
<comment type="caution">
    <text evidence="3">The sequence shown here is derived from an EMBL/GenBank/DDBJ whole genome shotgun (WGS) entry which is preliminary data.</text>
</comment>
<feature type="region of interest" description="Disordered" evidence="1">
    <location>
        <begin position="448"/>
        <end position="539"/>
    </location>
</feature>
<evidence type="ECO:0000259" key="2">
    <source>
        <dbReference type="Pfam" id="PF12927"/>
    </source>
</evidence>
<dbReference type="Pfam" id="PF13758">
    <property type="entry name" value="Prefoldin_3"/>
    <property type="match status" value="1"/>
</dbReference>